<keyword evidence="1 6" id="KW-0285">Flavoprotein</keyword>
<dbReference type="PANTHER" id="PTHR43741:SF2">
    <property type="entry name" value="FMN-DEPENDENT NADH:QUINONE OXIDOREDUCTASE"/>
    <property type="match status" value="1"/>
</dbReference>
<comment type="catalytic activity">
    <reaction evidence="6">
        <text>2 a quinone + NADH + H(+) = 2 a 1,4-benzosemiquinone + NAD(+)</text>
        <dbReference type="Rhea" id="RHEA:65952"/>
        <dbReference type="ChEBI" id="CHEBI:15378"/>
        <dbReference type="ChEBI" id="CHEBI:57540"/>
        <dbReference type="ChEBI" id="CHEBI:57945"/>
        <dbReference type="ChEBI" id="CHEBI:132124"/>
        <dbReference type="ChEBI" id="CHEBI:134225"/>
    </reaction>
</comment>
<evidence type="ECO:0000313" key="8">
    <source>
        <dbReference type="EMBL" id="RRQ22764.1"/>
    </source>
</evidence>
<dbReference type="GO" id="GO:0009055">
    <property type="term" value="F:electron transfer activity"/>
    <property type="evidence" value="ECO:0007669"/>
    <property type="project" value="UniProtKB-UniRule"/>
</dbReference>
<keyword evidence="9" id="KW-1185">Reference proteome</keyword>
<keyword evidence="3 6" id="KW-0560">Oxidoreductase</keyword>
<name>A0A426QLW7_9GAMM</name>
<dbReference type="InterPro" id="IPR050104">
    <property type="entry name" value="FMN-dep_NADH:Q_OxRdtase_AzoR1"/>
</dbReference>
<evidence type="ECO:0000259" key="7">
    <source>
        <dbReference type="Pfam" id="PF02525"/>
    </source>
</evidence>
<dbReference type="OrthoDB" id="9787136at2"/>
<evidence type="ECO:0000256" key="5">
    <source>
        <dbReference type="ARBA" id="ARBA00048542"/>
    </source>
</evidence>
<evidence type="ECO:0000256" key="3">
    <source>
        <dbReference type="ARBA" id="ARBA00023002"/>
    </source>
</evidence>
<feature type="binding site" evidence="6">
    <location>
        <begin position="23"/>
        <end position="25"/>
    </location>
    <ligand>
        <name>FMN</name>
        <dbReference type="ChEBI" id="CHEBI:58210"/>
    </ligand>
</feature>
<dbReference type="AlphaFoldDB" id="A0A426QLW7"/>
<protein>
    <recommendedName>
        <fullName evidence="6">FMN dependent NADH:quinone oxidoreductase</fullName>
        <ecNumber evidence="6">1.6.5.-</ecNumber>
    </recommendedName>
    <alternativeName>
        <fullName evidence="6">Azo-dye reductase</fullName>
    </alternativeName>
    <alternativeName>
        <fullName evidence="6">FMN-dependent NADH-azo compound oxidoreductase</fullName>
    </alternativeName>
    <alternativeName>
        <fullName evidence="6">FMN-dependent NADH-azoreductase</fullName>
        <ecNumber evidence="6">1.7.1.17</ecNumber>
    </alternativeName>
</protein>
<evidence type="ECO:0000256" key="1">
    <source>
        <dbReference type="ARBA" id="ARBA00022630"/>
    </source>
</evidence>
<dbReference type="RefSeq" id="WP_125182104.1">
    <property type="nucleotide sequence ID" value="NZ_QZMU01000001.1"/>
</dbReference>
<comment type="function">
    <text evidence="6">Quinone reductase that provides resistance to thiol-specific stress caused by electrophilic quinones.</text>
</comment>
<dbReference type="InterPro" id="IPR023048">
    <property type="entry name" value="NADH:quinone_OxRdtase_FMN_depd"/>
</dbReference>
<dbReference type="SUPFAM" id="SSF52218">
    <property type="entry name" value="Flavoproteins"/>
    <property type="match status" value="1"/>
</dbReference>
<comment type="function">
    <text evidence="6">Also exhibits azoreductase activity. Catalyzes the reductive cleavage of the azo bond in aromatic azo compounds to the corresponding amines.</text>
</comment>
<dbReference type="InterPro" id="IPR003680">
    <property type="entry name" value="Flavodoxin_fold"/>
</dbReference>
<dbReference type="GO" id="GO:0010181">
    <property type="term" value="F:FMN binding"/>
    <property type="evidence" value="ECO:0007669"/>
    <property type="project" value="UniProtKB-UniRule"/>
</dbReference>
<organism evidence="8 9">
    <name type="scientific">Thiohalobacter thiocyanaticus</name>
    <dbReference type="NCBI Taxonomy" id="585455"/>
    <lineage>
        <taxon>Bacteria</taxon>
        <taxon>Pseudomonadati</taxon>
        <taxon>Pseudomonadota</taxon>
        <taxon>Gammaproteobacteria</taxon>
        <taxon>Thiohalobacterales</taxon>
        <taxon>Thiohalobacteraceae</taxon>
        <taxon>Thiohalobacter</taxon>
    </lineage>
</organism>
<sequence length="209" mass="22127">MSQDSATSLNVLTITASARQSGSISRRLVAQTLAALRERHPGLRVQTRDLAAGLPLLGADWIEANFTPPAQRGAGQQRTLALSDTLVRELQAADLLVIGTPIYNFSIPAALKAWIDLVARAGVTFRYTENGPQGLLRGKQALILIASGGTPVGSEIDFASGYLRHVLGFLGIEDVTVIAADRIMQQQDEAVVAAEQGIAAAVETMRNAA</sequence>
<proteinExistence type="inferred from homology"/>
<comment type="caution">
    <text evidence="6">Lacks conserved residue(s) required for the propagation of feature annotation.</text>
</comment>
<feature type="domain" description="Flavodoxin-like fold" evidence="7">
    <location>
        <begin position="10"/>
        <end position="196"/>
    </location>
</feature>
<dbReference type="PANTHER" id="PTHR43741">
    <property type="entry name" value="FMN-DEPENDENT NADH-AZOREDUCTASE 1"/>
    <property type="match status" value="1"/>
</dbReference>
<dbReference type="Pfam" id="PF02525">
    <property type="entry name" value="Flavodoxin_2"/>
    <property type="match status" value="1"/>
</dbReference>
<dbReference type="Gene3D" id="3.40.50.360">
    <property type="match status" value="1"/>
</dbReference>
<dbReference type="GO" id="GO:0016652">
    <property type="term" value="F:oxidoreductase activity, acting on NAD(P)H as acceptor"/>
    <property type="evidence" value="ECO:0007669"/>
    <property type="project" value="UniProtKB-UniRule"/>
</dbReference>
<dbReference type="EC" id="1.7.1.17" evidence="6"/>
<dbReference type="GO" id="GO:0016655">
    <property type="term" value="F:oxidoreductase activity, acting on NAD(P)H, quinone or similar compound as acceptor"/>
    <property type="evidence" value="ECO:0007669"/>
    <property type="project" value="InterPro"/>
</dbReference>
<dbReference type="Proteomes" id="UP000287798">
    <property type="component" value="Unassembled WGS sequence"/>
</dbReference>
<gene>
    <name evidence="6" type="primary">azoR</name>
    <name evidence="8" type="ORF">D6C00_13055</name>
</gene>
<evidence type="ECO:0000256" key="6">
    <source>
        <dbReference type="HAMAP-Rule" id="MF_01216"/>
    </source>
</evidence>
<dbReference type="EMBL" id="QZMU01000001">
    <property type="protein sequence ID" value="RRQ22764.1"/>
    <property type="molecule type" value="Genomic_DNA"/>
</dbReference>
<accession>A0A426QLW7</accession>
<dbReference type="InterPro" id="IPR029039">
    <property type="entry name" value="Flavoprotein-like_sf"/>
</dbReference>
<comment type="caution">
    <text evidence="8">The sequence shown here is derived from an EMBL/GenBank/DDBJ whole genome shotgun (WGS) entry which is preliminary data.</text>
</comment>
<keyword evidence="2 6" id="KW-0288">FMN</keyword>
<comment type="subunit">
    <text evidence="6">Homodimer.</text>
</comment>
<feature type="binding site" evidence="6">
    <location>
        <position position="17"/>
    </location>
    <ligand>
        <name>FMN</name>
        <dbReference type="ChEBI" id="CHEBI:58210"/>
    </ligand>
</feature>
<dbReference type="HAMAP" id="MF_01216">
    <property type="entry name" value="Azoreductase_type1"/>
    <property type="match status" value="1"/>
</dbReference>
<keyword evidence="4 6" id="KW-0520">NAD</keyword>
<evidence type="ECO:0000256" key="4">
    <source>
        <dbReference type="ARBA" id="ARBA00023027"/>
    </source>
</evidence>
<evidence type="ECO:0000313" key="9">
    <source>
        <dbReference type="Proteomes" id="UP000287798"/>
    </source>
</evidence>
<dbReference type="EC" id="1.6.5.-" evidence="6"/>
<evidence type="ECO:0000256" key="2">
    <source>
        <dbReference type="ARBA" id="ARBA00022643"/>
    </source>
</evidence>
<comment type="similarity">
    <text evidence="6">Belongs to the azoreductase type 1 family.</text>
</comment>
<comment type="cofactor">
    <cofactor evidence="6">
        <name>FMN</name>
        <dbReference type="ChEBI" id="CHEBI:58210"/>
    </cofactor>
    <text evidence="6">Binds 1 FMN per subunit.</text>
</comment>
<comment type="catalytic activity">
    <reaction evidence="5">
        <text>N,N-dimethyl-1,4-phenylenediamine + anthranilate + 2 NAD(+) = 2-(4-dimethylaminophenyl)diazenylbenzoate + 2 NADH + 2 H(+)</text>
        <dbReference type="Rhea" id="RHEA:55872"/>
        <dbReference type="ChEBI" id="CHEBI:15378"/>
        <dbReference type="ChEBI" id="CHEBI:15783"/>
        <dbReference type="ChEBI" id="CHEBI:16567"/>
        <dbReference type="ChEBI" id="CHEBI:57540"/>
        <dbReference type="ChEBI" id="CHEBI:57945"/>
        <dbReference type="ChEBI" id="CHEBI:71579"/>
        <dbReference type="EC" id="1.7.1.17"/>
    </reaction>
    <physiologicalReaction direction="right-to-left" evidence="5">
        <dbReference type="Rhea" id="RHEA:55874"/>
    </physiologicalReaction>
</comment>
<reference evidence="8 9" key="1">
    <citation type="journal article" date="2010" name="Int. J. Syst. Evol. Microbiol.">
        <title>Thiohalobacter thiocyanaticus gen. nov., sp. nov., a moderately halophilic, sulfur-oxidizing gammaproteobacterium from hypersaline lakes, that utilizes thiocyanate.</title>
        <authorList>
            <person name="Sorokin D.Y."/>
            <person name="Kovaleva O.L."/>
            <person name="Tourova T.P."/>
            <person name="Muyzer G."/>
        </authorList>
    </citation>
    <scope>NUCLEOTIDE SEQUENCE [LARGE SCALE GENOMIC DNA]</scope>
    <source>
        <strain evidence="8 9">Hrh1</strain>
    </source>
</reference>